<reference evidence="7 8" key="1">
    <citation type="journal article" date="2014" name="Int. J. Syst. Evol. Microbiol.">
        <title>Phylogenomics and the dynamic genome evolution of the genus Streptococcus.</title>
        <authorList>
            <consortium name="The Broad Institute Genome Sequencing Platform"/>
            <person name="Richards V.P."/>
            <person name="Palmer S.R."/>
            <person name="Pavinski Bitar P.D."/>
            <person name="Qin X."/>
            <person name="Weinstock G.M."/>
            <person name="Highlander S.K."/>
            <person name="Town C.D."/>
            <person name="Burne R.A."/>
            <person name="Stanhope M.J."/>
        </authorList>
    </citation>
    <scope>NUCLEOTIDE SEQUENCE [LARGE SCALE GENOMIC DNA]</scope>
    <source>
        <strain evidence="7 8">707-05</strain>
    </source>
</reference>
<evidence type="ECO:0000256" key="6">
    <source>
        <dbReference type="SAM" id="Phobius"/>
    </source>
</evidence>
<evidence type="ECO:0000313" key="8">
    <source>
        <dbReference type="Proteomes" id="UP000003330"/>
    </source>
</evidence>
<sequence length="243" mass="27578">MLGQNKSAKGSIDYAIILPVSFLLLIGLLSIFVAVSHDFSQNVVPVIFQQVIWILVGILFAFLLMLFNKRFLWTLTPFFYILGLALMVLPLIFYSPQLYAATGSKNWITVGSMTLFQPSEFMKIAYILAMARLTVWFQRKKERTQFKDDWKLLGLYLLLSLPVMILLALQKDFGTALVFVAILAGMVLISGISWWIILPILLFFLLLVGILLLVFLIPEERITFKMGSQHLSVKSHFGLANPL</sequence>
<dbReference type="GO" id="GO:0015648">
    <property type="term" value="F:lipid-linked peptidoglycan transporter activity"/>
    <property type="evidence" value="ECO:0007669"/>
    <property type="project" value="TreeGrafter"/>
</dbReference>
<proteinExistence type="predicted"/>
<evidence type="ECO:0000256" key="1">
    <source>
        <dbReference type="ARBA" id="ARBA00004141"/>
    </source>
</evidence>
<dbReference type="Pfam" id="PF01098">
    <property type="entry name" value="FTSW_RODA_SPOVE"/>
    <property type="match status" value="1"/>
</dbReference>
<feature type="transmembrane region" description="Helical" evidence="6">
    <location>
        <begin position="12"/>
        <end position="35"/>
    </location>
</feature>
<dbReference type="InterPro" id="IPR001182">
    <property type="entry name" value="FtsW/RodA"/>
</dbReference>
<dbReference type="STRING" id="764299.STRIC_1548"/>
<evidence type="ECO:0000256" key="3">
    <source>
        <dbReference type="ARBA" id="ARBA00022960"/>
    </source>
</evidence>
<accession>G5K424</accession>
<dbReference type="AlphaFoldDB" id="G5K424"/>
<keyword evidence="4 6" id="KW-1133">Transmembrane helix</keyword>
<keyword evidence="3" id="KW-0133">Cell shape</keyword>
<evidence type="ECO:0000256" key="2">
    <source>
        <dbReference type="ARBA" id="ARBA00022692"/>
    </source>
</evidence>
<feature type="transmembrane region" description="Helical" evidence="6">
    <location>
        <begin position="79"/>
        <end position="101"/>
    </location>
</feature>
<dbReference type="GO" id="GO:0032153">
    <property type="term" value="C:cell division site"/>
    <property type="evidence" value="ECO:0007669"/>
    <property type="project" value="TreeGrafter"/>
</dbReference>
<protein>
    <submittedName>
        <fullName evidence="7">Cell cycle protein, FtsW/RodA/SpoVE domain protein</fullName>
    </submittedName>
</protein>
<keyword evidence="8" id="KW-1185">Reference proteome</keyword>
<keyword evidence="5 6" id="KW-0472">Membrane</keyword>
<dbReference type="GO" id="GO:0051301">
    <property type="term" value="P:cell division"/>
    <property type="evidence" value="ECO:0007669"/>
    <property type="project" value="InterPro"/>
</dbReference>
<keyword evidence="2 6" id="KW-0812">Transmembrane</keyword>
<feature type="transmembrane region" description="Helical" evidence="6">
    <location>
        <begin position="47"/>
        <end position="67"/>
    </location>
</feature>
<dbReference type="PANTHER" id="PTHR30474:SF1">
    <property type="entry name" value="PEPTIDOGLYCAN GLYCOSYLTRANSFERASE MRDB"/>
    <property type="match status" value="1"/>
</dbReference>
<dbReference type="GO" id="GO:0008360">
    <property type="term" value="P:regulation of cell shape"/>
    <property type="evidence" value="ECO:0007669"/>
    <property type="project" value="UniProtKB-KW"/>
</dbReference>
<dbReference type="Proteomes" id="UP000003330">
    <property type="component" value="Unassembled WGS sequence"/>
</dbReference>
<gene>
    <name evidence="7" type="ORF">STRIC_1548</name>
</gene>
<name>G5K424_9STRE</name>
<evidence type="ECO:0000313" key="7">
    <source>
        <dbReference type="EMBL" id="EHI69484.1"/>
    </source>
</evidence>
<dbReference type="PANTHER" id="PTHR30474">
    <property type="entry name" value="CELL CYCLE PROTEIN"/>
    <property type="match status" value="1"/>
</dbReference>
<evidence type="ECO:0000256" key="5">
    <source>
        <dbReference type="ARBA" id="ARBA00023136"/>
    </source>
</evidence>
<comment type="subcellular location">
    <subcellularLocation>
        <location evidence="1">Membrane</location>
        <topology evidence="1">Multi-pass membrane protein</topology>
    </subcellularLocation>
</comment>
<dbReference type="GO" id="GO:0005886">
    <property type="term" value="C:plasma membrane"/>
    <property type="evidence" value="ECO:0007669"/>
    <property type="project" value="TreeGrafter"/>
</dbReference>
<feature type="transmembrane region" description="Helical" evidence="6">
    <location>
        <begin position="175"/>
        <end position="195"/>
    </location>
</feature>
<evidence type="ECO:0000256" key="4">
    <source>
        <dbReference type="ARBA" id="ARBA00022989"/>
    </source>
</evidence>
<dbReference type="EMBL" id="AEUX02000006">
    <property type="protein sequence ID" value="EHI69484.1"/>
    <property type="molecule type" value="Genomic_DNA"/>
</dbReference>
<feature type="transmembrane region" description="Helical" evidence="6">
    <location>
        <begin position="200"/>
        <end position="218"/>
    </location>
</feature>
<comment type="caution">
    <text evidence="7">The sequence shown here is derived from an EMBL/GenBank/DDBJ whole genome shotgun (WGS) entry which is preliminary data.</text>
</comment>
<feature type="transmembrane region" description="Helical" evidence="6">
    <location>
        <begin position="150"/>
        <end position="169"/>
    </location>
</feature>
<dbReference type="eggNOG" id="COG0772">
    <property type="taxonomic scope" value="Bacteria"/>
</dbReference>
<organism evidence="7 8">
    <name type="scientific">Streptococcus ictaluri 707-05</name>
    <dbReference type="NCBI Taxonomy" id="764299"/>
    <lineage>
        <taxon>Bacteria</taxon>
        <taxon>Bacillati</taxon>
        <taxon>Bacillota</taxon>
        <taxon>Bacilli</taxon>
        <taxon>Lactobacillales</taxon>
        <taxon>Streptococcaceae</taxon>
        <taxon>Streptococcus</taxon>
    </lineage>
</organism>